<comment type="caution">
    <text evidence="2">The sequence shown here is derived from an EMBL/GenBank/DDBJ whole genome shotgun (WGS) entry which is preliminary data.</text>
</comment>
<feature type="compositionally biased region" description="Basic and acidic residues" evidence="1">
    <location>
        <begin position="112"/>
        <end position="133"/>
    </location>
</feature>
<dbReference type="AlphaFoldDB" id="A0A8S3SZU4"/>
<dbReference type="Proteomes" id="UP000683360">
    <property type="component" value="Unassembled WGS sequence"/>
</dbReference>
<proteinExistence type="predicted"/>
<gene>
    <name evidence="2" type="ORF">MEDL_37821</name>
</gene>
<evidence type="ECO:0000256" key="1">
    <source>
        <dbReference type="SAM" id="MobiDB-lite"/>
    </source>
</evidence>
<sequence>MFEILQQDITKLSLEGNIAIIGDLNAHINISESKYITNEKDDSLDDFLPINDIADAVLKSRSTEISHNTNIYGKQLIELCISAPLRILNRRKITYPKKANNTVCSINKNTHSQHDKNKQNTTERQEKERRKGLYTDEIATQQKLNRTTKKYTCRAQLSV</sequence>
<evidence type="ECO:0000313" key="2">
    <source>
        <dbReference type="EMBL" id="CAG2224649.1"/>
    </source>
</evidence>
<protein>
    <recommendedName>
        <fullName evidence="4">Endonuclease/exonuclease/phosphatase domain-containing protein</fullName>
    </recommendedName>
</protein>
<feature type="region of interest" description="Disordered" evidence="1">
    <location>
        <begin position="107"/>
        <end position="133"/>
    </location>
</feature>
<organism evidence="2 3">
    <name type="scientific">Mytilus edulis</name>
    <name type="common">Blue mussel</name>
    <dbReference type="NCBI Taxonomy" id="6550"/>
    <lineage>
        <taxon>Eukaryota</taxon>
        <taxon>Metazoa</taxon>
        <taxon>Spiralia</taxon>
        <taxon>Lophotrochozoa</taxon>
        <taxon>Mollusca</taxon>
        <taxon>Bivalvia</taxon>
        <taxon>Autobranchia</taxon>
        <taxon>Pteriomorphia</taxon>
        <taxon>Mytilida</taxon>
        <taxon>Mytiloidea</taxon>
        <taxon>Mytilidae</taxon>
        <taxon>Mytilinae</taxon>
        <taxon>Mytilus</taxon>
    </lineage>
</organism>
<reference evidence="2" key="1">
    <citation type="submission" date="2021-03" db="EMBL/GenBank/DDBJ databases">
        <authorList>
            <person name="Bekaert M."/>
        </authorList>
    </citation>
    <scope>NUCLEOTIDE SEQUENCE</scope>
</reference>
<dbReference type="OrthoDB" id="8052050at2759"/>
<evidence type="ECO:0000313" key="3">
    <source>
        <dbReference type="Proteomes" id="UP000683360"/>
    </source>
</evidence>
<accession>A0A8S3SZU4</accession>
<name>A0A8S3SZU4_MYTED</name>
<keyword evidence="3" id="KW-1185">Reference proteome</keyword>
<evidence type="ECO:0008006" key="4">
    <source>
        <dbReference type="Google" id="ProtNLM"/>
    </source>
</evidence>
<dbReference type="EMBL" id="CAJPWZ010001812">
    <property type="protein sequence ID" value="CAG2224649.1"/>
    <property type="molecule type" value="Genomic_DNA"/>
</dbReference>